<comment type="caution">
    <text evidence="13">The sequence shown here is derived from an EMBL/GenBank/DDBJ whole genome shotgun (WGS) entry which is preliminary data.</text>
</comment>
<evidence type="ECO:0000313" key="14">
    <source>
        <dbReference type="Proteomes" id="UP001190700"/>
    </source>
</evidence>
<gene>
    <name evidence="13" type="ORF">CYMTET_19845</name>
</gene>
<dbReference type="InterPro" id="IPR050584">
    <property type="entry name" value="Cholesterol_7-desaturase"/>
</dbReference>
<dbReference type="Pfam" id="PF00355">
    <property type="entry name" value="Rieske"/>
    <property type="match status" value="1"/>
</dbReference>
<dbReference type="Gene3D" id="2.102.10.10">
    <property type="entry name" value="Rieske [2Fe-2S] iron-sulphur domain"/>
    <property type="match status" value="1"/>
</dbReference>
<dbReference type="SUPFAM" id="SSF50022">
    <property type="entry name" value="ISP domain"/>
    <property type="match status" value="1"/>
</dbReference>
<evidence type="ECO:0000256" key="11">
    <source>
        <dbReference type="SAM" id="MobiDB-lite"/>
    </source>
</evidence>
<evidence type="ECO:0000256" key="2">
    <source>
        <dbReference type="ARBA" id="ARBA00022528"/>
    </source>
</evidence>
<dbReference type="PANTHER" id="PTHR21266:SF19">
    <property type="entry name" value="CHLOROPHYLLIDE A OXYGENASE, CHLOROPLASTIC"/>
    <property type="match status" value="1"/>
</dbReference>
<keyword evidence="6" id="KW-0809">Transit peptide</keyword>
<evidence type="ECO:0000256" key="4">
    <source>
        <dbReference type="ARBA" id="ARBA00022714"/>
    </source>
</evidence>
<accession>A0AAE0G565</accession>
<evidence type="ECO:0000256" key="10">
    <source>
        <dbReference type="SAM" id="Coils"/>
    </source>
</evidence>
<proteinExistence type="predicted"/>
<name>A0AAE0G565_9CHLO</name>
<keyword evidence="7" id="KW-0560">Oxidoreductase</keyword>
<dbReference type="GO" id="GO:0005506">
    <property type="term" value="F:iron ion binding"/>
    <property type="evidence" value="ECO:0007669"/>
    <property type="project" value="InterPro"/>
</dbReference>
<evidence type="ECO:0000259" key="12">
    <source>
        <dbReference type="PROSITE" id="PS51296"/>
    </source>
</evidence>
<feature type="compositionally biased region" description="Low complexity" evidence="11">
    <location>
        <begin position="160"/>
        <end position="169"/>
    </location>
</feature>
<evidence type="ECO:0000313" key="13">
    <source>
        <dbReference type="EMBL" id="KAK3271822.1"/>
    </source>
</evidence>
<dbReference type="SUPFAM" id="SSF55961">
    <property type="entry name" value="Bet v1-like"/>
    <property type="match status" value="1"/>
</dbReference>
<dbReference type="Proteomes" id="UP001190700">
    <property type="component" value="Unassembled WGS sequence"/>
</dbReference>
<dbReference type="GO" id="GO:0051537">
    <property type="term" value="F:2 iron, 2 sulfur cluster binding"/>
    <property type="evidence" value="ECO:0007669"/>
    <property type="project" value="UniProtKB-KW"/>
</dbReference>
<evidence type="ECO:0000256" key="9">
    <source>
        <dbReference type="ARBA" id="ARBA00023014"/>
    </source>
</evidence>
<evidence type="ECO:0000256" key="1">
    <source>
        <dbReference type="ARBA" id="ARBA00004229"/>
    </source>
</evidence>
<organism evidence="13 14">
    <name type="scientific">Cymbomonas tetramitiformis</name>
    <dbReference type="NCBI Taxonomy" id="36881"/>
    <lineage>
        <taxon>Eukaryota</taxon>
        <taxon>Viridiplantae</taxon>
        <taxon>Chlorophyta</taxon>
        <taxon>Pyramimonadophyceae</taxon>
        <taxon>Pyramimonadales</taxon>
        <taxon>Pyramimonadaceae</taxon>
        <taxon>Cymbomonas</taxon>
    </lineage>
</organism>
<dbReference type="InterPro" id="IPR017941">
    <property type="entry name" value="Rieske_2Fe-2S"/>
</dbReference>
<keyword evidence="14" id="KW-1185">Reference proteome</keyword>
<feature type="region of interest" description="Disordered" evidence="11">
    <location>
        <begin position="153"/>
        <end position="179"/>
    </location>
</feature>
<keyword evidence="3" id="KW-0934">Plastid</keyword>
<dbReference type="PROSITE" id="PS51296">
    <property type="entry name" value="RIESKE"/>
    <property type="match status" value="1"/>
</dbReference>
<dbReference type="Pfam" id="PF08417">
    <property type="entry name" value="PaO"/>
    <property type="match status" value="1"/>
</dbReference>
<sequence length="525" mass="57790">MSFTSVGKLAPLPSGQAQNVRGKVVLNSYSRTRQASGSKSSAFNSGAISLGVHGKRKTTSQKCAGVSASLETGTKAGSPLDIIKNDLTFLKTRLDSDNRESAEVQKLQEKLAVLKEELDLAHEEVHDSENKVKKTLSELNQLEQVIGGLESVGTADVKTPSAAPSKASSGQKRGKGLHSSLEMEPGLKTFWYPVDFTSALEADILKPVELLGETWVLFRDESGTACCIRDECAHRACPLSLGTNVNGKIECPYHGWQYRGDGVCDAMPSTAQCKGVQVTALECREEDGLIYVWPSLDKKPDVGVPSELLAPPGDKFIIHSEISLEVPVEHGLLVENLLDLAHAPFTHTSTFARGWPVPDAVKFQLLTALGGNWEPYPIDMTFLPPVMTLSTIGLNQPGNIVRNVRAQDCEKHLHQLHVCIPSRKGHTRLLYRMSLDFLPWIRHLPGIKKVWRAMADQVLGEDLRLVLGQQERLLQGGDTWMNPVAYDKLAVRYRRWRNSLGDKDSQDQRLEVVSMSAGEMLKSDE</sequence>
<evidence type="ECO:0000256" key="8">
    <source>
        <dbReference type="ARBA" id="ARBA00023004"/>
    </source>
</evidence>
<feature type="coiled-coil region" evidence="10">
    <location>
        <begin position="97"/>
        <end position="145"/>
    </location>
</feature>
<dbReference type="AlphaFoldDB" id="A0AAE0G565"/>
<evidence type="ECO:0000256" key="5">
    <source>
        <dbReference type="ARBA" id="ARBA00022723"/>
    </source>
</evidence>
<dbReference type="EMBL" id="LGRX02009349">
    <property type="protein sequence ID" value="KAK3271822.1"/>
    <property type="molecule type" value="Genomic_DNA"/>
</dbReference>
<evidence type="ECO:0000256" key="3">
    <source>
        <dbReference type="ARBA" id="ARBA00022640"/>
    </source>
</evidence>
<feature type="region of interest" description="Disordered" evidence="11">
    <location>
        <begin position="1"/>
        <end position="21"/>
    </location>
</feature>
<comment type="subcellular location">
    <subcellularLocation>
        <location evidence="1">Plastid</location>
        <location evidence="1">Chloroplast</location>
    </subcellularLocation>
</comment>
<dbReference type="InterPro" id="IPR015881">
    <property type="entry name" value="ARHD_Rieske_2Fe_2S"/>
</dbReference>
<dbReference type="GO" id="GO:0010277">
    <property type="term" value="F:chlorophyllide a oxygenase activity"/>
    <property type="evidence" value="ECO:0007669"/>
    <property type="project" value="InterPro"/>
</dbReference>
<evidence type="ECO:0000256" key="7">
    <source>
        <dbReference type="ARBA" id="ARBA00023002"/>
    </source>
</evidence>
<reference evidence="13 14" key="1">
    <citation type="journal article" date="2015" name="Genome Biol. Evol.">
        <title>Comparative Genomics of a Bacterivorous Green Alga Reveals Evolutionary Causalities and Consequences of Phago-Mixotrophic Mode of Nutrition.</title>
        <authorList>
            <person name="Burns J.A."/>
            <person name="Paasch A."/>
            <person name="Narechania A."/>
            <person name="Kim E."/>
        </authorList>
    </citation>
    <scope>NUCLEOTIDE SEQUENCE [LARGE SCALE GENOMIC DNA]</scope>
    <source>
        <strain evidence="13 14">PLY_AMNH</strain>
    </source>
</reference>
<dbReference type="GO" id="GO:0009507">
    <property type="term" value="C:chloroplast"/>
    <property type="evidence" value="ECO:0007669"/>
    <property type="project" value="UniProtKB-SubCell"/>
</dbReference>
<dbReference type="Gene3D" id="3.90.380.10">
    <property type="entry name" value="Naphthalene 1,2-dioxygenase Alpha Subunit, Chain A, domain 1"/>
    <property type="match status" value="1"/>
</dbReference>
<keyword evidence="9" id="KW-0411">Iron-sulfur</keyword>
<dbReference type="PANTHER" id="PTHR21266">
    <property type="entry name" value="IRON-SULFUR DOMAIN CONTAINING PROTEIN"/>
    <property type="match status" value="1"/>
</dbReference>
<keyword evidence="4" id="KW-0001">2Fe-2S</keyword>
<keyword evidence="5" id="KW-0479">Metal-binding</keyword>
<dbReference type="PROSITE" id="PS00570">
    <property type="entry name" value="RING_HYDROXYL_ALPHA"/>
    <property type="match status" value="1"/>
</dbReference>
<dbReference type="InterPro" id="IPR036922">
    <property type="entry name" value="Rieske_2Fe-2S_sf"/>
</dbReference>
<evidence type="ECO:0000256" key="6">
    <source>
        <dbReference type="ARBA" id="ARBA00022946"/>
    </source>
</evidence>
<keyword evidence="10" id="KW-0175">Coiled coil</keyword>
<protein>
    <recommendedName>
        <fullName evidence="12">Rieske domain-containing protein</fullName>
    </recommendedName>
</protein>
<keyword evidence="2" id="KW-0150">Chloroplast</keyword>
<keyword evidence="8" id="KW-0408">Iron</keyword>
<dbReference type="InterPro" id="IPR013626">
    <property type="entry name" value="PaO"/>
</dbReference>
<feature type="domain" description="Rieske" evidence="12">
    <location>
        <begin position="191"/>
        <end position="292"/>
    </location>
</feature>